<dbReference type="EMBL" id="GBXM01017493">
    <property type="protein sequence ID" value="JAH91084.1"/>
    <property type="molecule type" value="Transcribed_RNA"/>
</dbReference>
<protein>
    <submittedName>
        <fullName evidence="1">Uncharacterized protein</fullName>
    </submittedName>
</protein>
<proteinExistence type="predicted"/>
<dbReference type="AlphaFoldDB" id="A0A0E9WL02"/>
<evidence type="ECO:0000313" key="1">
    <source>
        <dbReference type="EMBL" id="JAH91084.1"/>
    </source>
</evidence>
<organism evidence="1">
    <name type="scientific">Anguilla anguilla</name>
    <name type="common">European freshwater eel</name>
    <name type="synonym">Muraena anguilla</name>
    <dbReference type="NCBI Taxonomy" id="7936"/>
    <lineage>
        <taxon>Eukaryota</taxon>
        <taxon>Metazoa</taxon>
        <taxon>Chordata</taxon>
        <taxon>Craniata</taxon>
        <taxon>Vertebrata</taxon>
        <taxon>Euteleostomi</taxon>
        <taxon>Actinopterygii</taxon>
        <taxon>Neopterygii</taxon>
        <taxon>Teleostei</taxon>
        <taxon>Anguilliformes</taxon>
        <taxon>Anguillidae</taxon>
        <taxon>Anguilla</taxon>
    </lineage>
</organism>
<name>A0A0E9WL02_ANGAN</name>
<sequence>MRLNKFQGENAIKYAPLSICLLLDLFIDVLGFNLQTEQ</sequence>
<reference evidence="1" key="1">
    <citation type="submission" date="2014-11" db="EMBL/GenBank/DDBJ databases">
        <authorList>
            <person name="Amaro Gonzalez C."/>
        </authorList>
    </citation>
    <scope>NUCLEOTIDE SEQUENCE</scope>
</reference>
<reference evidence="1" key="2">
    <citation type="journal article" date="2015" name="Fish Shellfish Immunol.">
        <title>Early steps in the European eel (Anguilla anguilla)-Vibrio vulnificus interaction in the gills: Role of the RtxA13 toxin.</title>
        <authorList>
            <person name="Callol A."/>
            <person name="Pajuelo D."/>
            <person name="Ebbesson L."/>
            <person name="Teles M."/>
            <person name="MacKenzie S."/>
            <person name="Amaro C."/>
        </authorList>
    </citation>
    <scope>NUCLEOTIDE SEQUENCE</scope>
</reference>
<accession>A0A0E9WL02</accession>